<keyword evidence="3" id="KW-1185">Reference proteome</keyword>
<evidence type="ECO:0000313" key="2">
    <source>
        <dbReference type="EMBL" id="KAG9330816.1"/>
    </source>
</evidence>
<accession>A0A8T2MTC3</accession>
<comment type="caution">
    <text evidence="2">The sequence shown here is derived from an EMBL/GenBank/DDBJ whole genome shotgun (WGS) entry which is preliminary data.</text>
</comment>
<proteinExistence type="predicted"/>
<sequence length="86" mass="9396">MTCDQLQHRDSDMTTAVTCERCSMHLSDIHNGDCMLCVGVSMPSVESERGASSCSLRAAESTDTLIDGTRPESSSERRRTDRQNAA</sequence>
<name>A0A8T2MTC3_9TELE</name>
<dbReference type="EMBL" id="JAFBMS010000449">
    <property type="protein sequence ID" value="KAG9330816.1"/>
    <property type="molecule type" value="Genomic_DNA"/>
</dbReference>
<dbReference type="Proteomes" id="UP000824540">
    <property type="component" value="Unassembled WGS sequence"/>
</dbReference>
<evidence type="ECO:0000256" key="1">
    <source>
        <dbReference type="SAM" id="MobiDB-lite"/>
    </source>
</evidence>
<dbReference type="AlphaFoldDB" id="A0A8T2MTC3"/>
<feature type="region of interest" description="Disordered" evidence="1">
    <location>
        <begin position="48"/>
        <end position="86"/>
    </location>
</feature>
<gene>
    <name evidence="2" type="ORF">JZ751_021955</name>
</gene>
<evidence type="ECO:0000313" key="3">
    <source>
        <dbReference type="Proteomes" id="UP000824540"/>
    </source>
</evidence>
<feature type="compositionally biased region" description="Basic and acidic residues" evidence="1">
    <location>
        <begin position="69"/>
        <end position="86"/>
    </location>
</feature>
<organism evidence="2 3">
    <name type="scientific">Albula glossodonta</name>
    <name type="common">roundjaw bonefish</name>
    <dbReference type="NCBI Taxonomy" id="121402"/>
    <lineage>
        <taxon>Eukaryota</taxon>
        <taxon>Metazoa</taxon>
        <taxon>Chordata</taxon>
        <taxon>Craniata</taxon>
        <taxon>Vertebrata</taxon>
        <taxon>Euteleostomi</taxon>
        <taxon>Actinopterygii</taxon>
        <taxon>Neopterygii</taxon>
        <taxon>Teleostei</taxon>
        <taxon>Albuliformes</taxon>
        <taxon>Albulidae</taxon>
        <taxon>Albula</taxon>
    </lineage>
</organism>
<protein>
    <submittedName>
        <fullName evidence="2">Uncharacterized protein</fullName>
    </submittedName>
</protein>
<reference evidence="2" key="1">
    <citation type="thesis" date="2021" institute="BYU ScholarsArchive" country="Provo, UT, USA">
        <title>Applications of and Algorithms for Genome Assembly and Genomic Analyses with an Emphasis on Marine Teleosts.</title>
        <authorList>
            <person name="Pickett B.D."/>
        </authorList>
    </citation>
    <scope>NUCLEOTIDE SEQUENCE</scope>
    <source>
        <strain evidence="2">HI-2016</strain>
    </source>
</reference>